<keyword evidence="1" id="KW-0472">Membrane</keyword>
<comment type="caution">
    <text evidence="2">The sequence shown here is derived from an EMBL/GenBank/DDBJ whole genome shotgun (WGS) entry which is preliminary data.</text>
</comment>
<dbReference type="Proteomes" id="UP001589611">
    <property type="component" value="Unassembled WGS sequence"/>
</dbReference>
<dbReference type="EMBL" id="JBHMBE010000003">
    <property type="protein sequence ID" value="MFB9645631.1"/>
    <property type="molecule type" value="Genomic_DNA"/>
</dbReference>
<gene>
    <name evidence="2" type="ORF">ACFFPJ_07455</name>
</gene>
<organism evidence="2 3">
    <name type="scientific">Microbacterium terregens</name>
    <dbReference type="NCBI Taxonomy" id="69363"/>
    <lineage>
        <taxon>Bacteria</taxon>
        <taxon>Bacillati</taxon>
        <taxon>Actinomycetota</taxon>
        <taxon>Actinomycetes</taxon>
        <taxon>Micrococcales</taxon>
        <taxon>Microbacteriaceae</taxon>
        <taxon>Microbacterium</taxon>
    </lineage>
</organism>
<evidence type="ECO:0000313" key="2">
    <source>
        <dbReference type="EMBL" id="MFB9645631.1"/>
    </source>
</evidence>
<evidence type="ECO:0000313" key="3">
    <source>
        <dbReference type="Proteomes" id="UP001589611"/>
    </source>
</evidence>
<proteinExistence type="predicted"/>
<dbReference type="RefSeq" id="WP_344712052.1">
    <property type="nucleotide sequence ID" value="NZ_BAAAWH010000001.1"/>
</dbReference>
<name>A0ABV5T1W1_9MICO</name>
<feature type="transmembrane region" description="Helical" evidence="1">
    <location>
        <begin position="23"/>
        <end position="45"/>
    </location>
</feature>
<sequence>MSPVVDDSVVEDTYRRKRVPRTYAALISGVVLLVCAGAVAAYLILGPWSSTLLIGSASGFQIGYVAGVTGLVAFTVFVLTVSAKRCWLVVAIPLGITATAILVLAMILLPLTETKVTPILVDGYSSGYIAVEESNGSGFVGVQDGLHVLSIHQYRADDFGTPFSNGTYRAVMRGDEIDVAYDGGRGFSLPAHSAPPCR</sequence>
<accession>A0ABV5T1W1</accession>
<keyword evidence="1" id="KW-1133">Transmembrane helix</keyword>
<feature type="transmembrane region" description="Helical" evidence="1">
    <location>
        <begin position="57"/>
        <end position="79"/>
    </location>
</feature>
<protein>
    <submittedName>
        <fullName evidence="2">Uncharacterized protein</fullName>
    </submittedName>
</protein>
<keyword evidence="1" id="KW-0812">Transmembrane</keyword>
<keyword evidence="3" id="KW-1185">Reference proteome</keyword>
<evidence type="ECO:0000256" key="1">
    <source>
        <dbReference type="SAM" id="Phobius"/>
    </source>
</evidence>
<feature type="transmembrane region" description="Helical" evidence="1">
    <location>
        <begin position="86"/>
        <end position="109"/>
    </location>
</feature>
<reference evidence="2 3" key="1">
    <citation type="submission" date="2024-09" db="EMBL/GenBank/DDBJ databases">
        <authorList>
            <person name="Sun Q."/>
            <person name="Mori K."/>
        </authorList>
    </citation>
    <scope>NUCLEOTIDE SEQUENCE [LARGE SCALE GENOMIC DNA]</scope>
    <source>
        <strain evidence="2 3">JCM 1342</strain>
    </source>
</reference>